<sequence length="152" mass="16418">MAWEPPESDIDVGSDPIDRASYIAIGYTVIDKNNPANASGTLHSVKVYAFISLNGLRVGTFYLTNGNKLKCRDSALIGHVENGTVRTFTGLSIAVEAGDYIGCYYTSGNIERDAEGFLGIWSRYGESIDPGDEATYTFYAGDAISLYGYGDI</sequence>
<proteinExistence type="predicted"/>
<reference evidence="1" key="1">
    <citation type="journal article" date="2014" name="Front. Microbiol.">
        <title>High frequency of phylogenetically diverse reductive dehalogenase-homologous genes in deep subseafloor sedimentary metagenomes.</title>
        <authorList>
            <person name="Kawai M."/>
            <person name="Futagami T."/>
            <person name="Toyoda A."/>
            <person name="Takaki Y."/>
            <person name="Nishi S."/>
            <person name="Hori S."/>
            <person name="Arai W."/>
            <person name="Tsubouchi T."/>
            <person name="Morono Y."/>
            <person name="Uchiyama I."/>
            <person name="Ito T."/>
            <person name="Fujiyama A."/>
            <person name="Inagaki F."/>
            <person name="Takami H."/>
        </authorList>
    </citation>
    <scope>NUCLEOTIDE SEQUENCE</scope>
    <source>
        <strain evidence="1">Expedition CK06-06</strain>
    </source>
</reference>
<comment type="caution">
    <text evidence="1">The sequence shown here is derived from an EMBL/GenBank/DDBJ whole genome shotgun (WGS) entry which is preliminary data.</text>
</comment>
<dbReference type="AlphaFoldDB" id="X1SLC0"/>
<evidence type="ECO:0000313" key="1">
    <source>
        <dbReference type="EMBL" id="GAI76160.1"/>
    </source>
</evidence>
<dbReference type="EMBL" id="BARW01005166">
    <property type="protein sequence ID" value="GAI76160.1"/>
    <property type="molecule type" value="Genomic_DNA"/>
</dbReference>
<accession>X1SLC0</accession>
<feature type="non-terminal residue" evidence="1">
    <location>
        <position position="152"/>
    </location>
</feature>
<gene>
    <name evidence="1" type="ORF">S12H4_11484</name>
</gene>
<organism evidence="1">
    <name type="scientific">marine sediment metagenome</name>
    <dbReference type="NCBI Taxonomy" id="412755"/>
    <lineage>
        <taxon>unclassified sequences</taxon>
        <taxon>metagenomes</taxon>
        <taxon>ecological metagenomes</taxon>
    </lineage>
</organism>
<protein>
    <submittedName>
        <fullName evidence="1">Uncharacterized protein</fullName>
    </submittedName>
</protein>
<name>X1SLC0_9ZZZZ</name>